<evidence type="ECO:0000259" key="1">
    <source>
        <dbReference type="PROSITE" id="PS50878"/>
    </source>
</evidence>
<dbReference type="Proteomes" id="UP000838412">
    <property type="component" value="Chromosome 17"/>
</dbReference>
<dbReference type="CDD" id="cd01650">
    <property type="entry name" value="RT_nLTR_like"/>
    <property type="match status" value="1"/>
</dbReference>
<evidence type="ECO:0000313" key="3">
    <source>
        <dbReference type="Proteomes" id="UP000838412"/>
    </source>
</evidence>
<dbReference type="InterPro" id="IPR000477">
    <property type="entry name" value="RT_dom"/>
</dbReference>
<dbReference type="AlphaFoldDB" id="A0A8J9Z7L3"/>
<reference evidence="2" key="1">
    <citation type="submission" date="2022-01" db="EMBL/GenBank/DDBJ databases">
        <authorList>
            <person name="Braso-Vives M."/>
        </authorList>
    </citation>
    <scope>NUCLEOTIDE SEQUENCE</scope>
</reference>
<name>A0A8J9Z7L3_BRALA</name>
<dbReference type="OrthoDB" id="10037236at2759"/>
<gene>
    <name evidence="2" type="primary">Hypp8425</name>
    <name evidence="2" type="ORF">BLAG_LOCUS10108</name>
</gene>
<dbReference type="PANTHER" id="PTHR33332">
    <property type="entry name" value="REVERSE TRANSCRIPTASE DOMAIN-CONTAINING PROTEIN"/>
    <property type="match status" value="1"/>
</dbReference>
<evidence type="ECO:0000313" key="2">
    <source>
        <dbReference type="EMBL" id="CAH1248806.1"/>
    </source>
</evidence>
<feature type="domain" description="Reverse transcriptase" evidence="1">
    <location>
        <begin position="281"/>
        <end position="550"/>
    </location>
</feature>
<accession>A0A8J9Z7L3</accession>
<organism evidence="2 3">
    <name type="scientific">Branchiostoma lanceolatum</name>
    <name type="common">Common lancelet</name>
    <name type="synonym">Amphioxus lanceolatum</name>
    <dbReference type="NCBI Taxonomy" id="7740"/>
    <lineage>
        <taxon>Eukaryota</taxon>
        <taxon>Metazoa</taxon>
        <taxon>Chordata</taxon>
        <taxon>Cephalochordata</taxon>
        <taxon>Leptocardii</taxon>
        <taxon>Amphioxiformes</taxon>
        <taxon>Branchiostomatidae</taxon>
        <taxon>Branchiostoma</taxon>
    </lineage>
</organism>
<proteinExistence type="predicted"/>
<dbReference type="Pfam" id="PF00078">
    <property type="entry name" value="RVT_1"/>
    <property type="match status" value="1"/>
</dbReference>
<dbReference type="PROSITE" id="PS50878">
    <property type="entry name" value="RT_POL"/>
    <property type="match status" value="1"/>
</dbReference>
<protein>
    <submittedName>
        <fullName evidence="2">Hypp8425 protein</fullName>
    </submittedName>
</protein>
<sequence>MNEAYSLYPTQSSFEYLKKLLKYSVATVGLNWPFLTGYGVFVLQNVLGIDHQKMWISLLRGFPDQFFQKIRQQPSAGLLSLLVHRCIGYRQKSFQVGVDKGRHADMLLKNPSMMKVGDKADNRNYWLFPILVEKPDEVIDSLCKKGINAYRGATQLNVIEPPSETSHHLTEQLTHYPEEARFIIDHVVYLPIHKRVPYYYIERWNRISTRTCESEKIATFLFLATSDSRITAWQTVEELTSVLSSTEVSTRKACGPDNVPNWVLIECAEDLAPIVCHLFNASYAEGTVPTIWKSANVVPVPKAAGASQVEDFRPVSLLAGLAKLLERCILKRLLPSLPAVIRDQYAYMKGSSTTIALVRMVQTWLSALDSKKPTLVRALFADMSKAFDRVDHALLLTCVINLQASPYMVSWIHDYLQQRQQRVVTHGKFSTWCTLTSGVPQGCVLSPYLFLLFMSTRSPVYCSTLNVGYADDVSLSRTLQVAVADSDKAVEEEASQLDEWACDNKMTLNGKKSQLLQICFNRSVPVPPELCLGGQQVPCVGLAKGLGFILDKNLTFNEQVSSMVTKASRRLHYLRLLTKQGTSVADLLQIYITLIRPVLEYGHVLLVGCNKEQEQNMERVQKRALRIISLGGRREVPTWPTLKVRREAAAVKLLRNMLEENHPLHDMVSPARALASGRTLRNGTAITVPAARTQRLKNSFLHQAIRLYNKATQ</sequence>
<keyword evidence="3" id="KW-1185">Reference proteome</keyword>
<dbReference type="InterPro" id="IPR043502">
    <property type="entry name" value="DNA/RNA_pol_sf"/>
</dbReference>
<dbReference type="EMBL" id="OV696702">
    <property type="protein sequence ID" value="CAH1248806.1"/>
    <property type="molecule type" value="Genomic_DNA"/>
</dbReference>
<dbReference type="SUPFAM" id="SSF56672">
    <property type="entry name" value="DNA/RNA polymerases"/>
    <property type="match status" value="1"/>
</dbReference>